<dbReference type="PATRIC" id="fig|1172194.4.peg.4046"/>
<gene>
    <name evidence="1" type="ORF">WQQ_41650</name>
</gene>
<dbReference type="STRING" id="1172194.WQQ_41650"/>
<protein>
    <submittedName>
        <fullName evidence="1">Putative exported protein</fullName>
    </submittedName>
</protein>
<proteinExistence type="predicted"/>
<comment type="caution">
    <text evidence="1">The sequence shown here is derived from an EMBL/GenBank/DDBJ whole genome shotgun (WGS) entry which is preliminary data.</text>
</comment>
<evidence type="ECO:0000313" key="1">
    <source>
        <dbReference type="EMBL" id="EIT67730.1"/>
    </source>
</evidence>
<evidence type="ECO:0000313" key="2">
    <source>
        <dbReference type="Proteomes" id="UP000003704"/>
    </source>
</evidence>
<organism evidence="1 2">
    <name type="scientific">Hydrocarboniphaga effusa AP103</name>
    <dbReference type="NCBI Taxonomy" id="1172194"/>
    <lineage>
        <taxon>Bacteria</taxon>
        <taxon>Pseudomonadati</taxon>
        <taxon>Pseudomonadota</taxon>
        <taxon>Gammaproteobacteria</taxon>
        <taxon>Nevskiales</taxon>
        <taxon>Nevskiaceae</taxon>
        <taxon>Hydrocarboniphaga</taxon>
    </lineage>
</organism>
<name>I8T1D7_9GAMM</name>
<sequence length="92" mass="9724">MNPLKTRLGVPADLASCHTALVHGYLIEGHVPAEDIRRLLAERPKAKGLAVPGMPIGSPGMEQGDRVDRYEVVLFSDDAPASVFATHGPAAP</sequence>
<reference evidence="1 2" key="1">
    <citation type="journal article" date="2012" name="J. Bacteriol.">
        <title>Genome Sequence of n-Alkane-Degrading Hydrocarboniphaga effusa Strain AP103T (ATCC BAA-332T).</title>
        <authorList>
            <person name="Chang H.K."/>
            <person name="Zylstra G.J."/>
            <person name="Chae J.C."/>
        </authorList>
    </citation>
    <scope>NUCLEOTIDE SEQUENCE [LARGE SCALE GENOMIC DNA]</scope>
    <source>
        <strain evidence="1 2">AP103</strain>
    </source>
</reference>
<dbReference type="Pfam" id="PF04214">
    <property type="entry name" value="DUF411"/>
    <property type="match status" value="1"/>
</dbReference>
<dbReference type="EMBL" id="AKGD01000004">
    <property type="protein sequence ID" value="EIT67730.1"/>
    <property type="molecule type" value="Genomic_DNA"/>
</dbReference>
<dbReference type="InterPro" id="IPR007332">
    <property type="entry name" value="DUF411"/>
</dbReference>
<keyword evidence="2" id="KW-1185">Reference proteome</keyword>
<accession>I8T1D7</accession>
<dbReference type="AlphaFoldDB" id="I8T1D7"/>
<dbReference type="Proteomes" id="UP000003704">
    <property type="component" value="Unassembled WGS sequence"/>
</dbReference>